<keyword evidence="2" id="KW-0963">Cytoplasm</keyword>
<evidence type="ECO:0000259" key="5">
    <source>
        <dbReference type="Pfam" id="PF07989"/>
    </source>
</evidence>
<protein>
    <submittedName>
        <fullName evidence="6">CDK5 regulatory subunit associated protein 2</fullName>
    </submittedName>
</protein>
<dbReference type="PANTHER" id="PTHR46930:SF1">
    <property type="entry name" value="CDK5 REGULATORY SUBUNIT-ASSOCIATED PROTEIN 2"/>
    <property type="match status" value="1"/>
</dbReference>
<dbReference type="GO" id="GO:0005737">
    <property type="term" value="C:cytoplasm"/>
    <property type="evidence" value="ECO:0007669"/>
    <property type="project" value="UniProtKB-SubCell"/>
</dbReference>
<name>A0A9W9YFP0_9CNID</name>
<sequence>MDSVAEDDITLPLDFDRSTNLARFKEAVAAGTGGDMLDSSAEFTEGLTGRPTTTGAANQDGAGSPQTKTMKDYEYQISELKKENFGLKLRIYFLEERLNHSGSDIPEDIFKANIELKVTVEKLKKELVERQELLVKASNAVEALAQHSDTEIRQLTEEHNEELREIREGYEIRLKKWRRT</sequence>
<dbReference type="GO" id="GO:0035371">
    <property type="term" value="C:microtubule plus-end"/>
    <property type="evidence" value="ECO:0007669"/>
    <property type="project" value="TreeGrafter"/>
</dbReference>
<dbReference type="Proteomes" id="UP001163046">
    <property type="component" value="Unassembled WGS sequence"/>
</dbReference>
<dbReference type="AlphaFoldDB" id="A0A9W9YFP0"/>
<dbReference type="GO" id="GO:0008017">
    <property type="term" value="F:microtubule binding"/>
    <property type="evidence" value="ECO:0007669"/>
    <property type="project" value="TreeGrafter"/>
</dbReference>
<dbReference type="GO" id="GO:0000242">
    <property type="term" value="C:pericentriolar material"/>
    <property type="evidence" value="ECO:0007669"/>
    <property type="project" value="TreeGrafter"/>
</dbReference>
<comment type="subcellular location">
    <subcellularLocation>
        <location evidence="1">Cytoplasm</location>
    </subcellularLocation>
</comment>
<dbReference type="EMBL" id="MU827779">
    <property type="protein sequence ID" value="KAJ7339466.1"/>
    <property type="molecule type" value="Genomic_DNA"/>
</dbReference>
<dbReference type="GO" id="GO:0043015">
    <property type="term" value="F:gamma-tubulin binding"/>
    <property type="evidence" value="ECO:0007669"/>
    <property type="project" value="TreeGrafter"/>
</dbReference>
<dbReference type="GO" id="GO:0097431">
    <property type="term" value="C:mitotic spindle pole"/>
    <property type="evidence" value="ECO:0007669"/>
    <property type="project" value="TreeGrafter"/>
</dbReference>
<dbReference type="GO" id="GO:0046600">
    <property type="term" value="P:negative regulation of centriole replication"/>
    <property type="evidence" value="ECO:0007669"/>
    <property type="project" value="TreeGrafter"/>
</dbReference>
<dbReference type="InterPro" id="IPR042791">
    <property type="entry name" value="CDK5RAP2"/>
</dbReference>
<keyword evidence="7" id="KW-1185">Reference proteome</keyword>
<feature type="coiled-coil region" evidence="3">
    <location>
        <begin position="120"/>
        <end position="180"/>
    </location>
</feature>
<dbReference type="GO" id="GO:0090266">
    <property type="term" value="P:regulation of mitotic cell cycle spindle assembly checkpoint"/>
    <property type="evidence" value="ECO:0007669"/>
    <property type="project" value="TreeGrafter"/>
</dbReference>
<dbReference type="GO" id="GO:0007099">
    <property type="term" value="P:centriole replication"/>
    <property type="evidence" value="ECO:0007669"/>
    <property type="project" value="TreeGrafter"/>
</dbReference>
<evidence type="ECO:0000313" key="6">
    <source>
        <dbReference type="EMBL" id="KAJ7339466.1"/>
    </source>
</evidence>
<feature type="region of interest" description="Disordered" evidence="4">
    <location>
        <begin position="39"/>
        <end position="68"/>
    </location>
</feature>
<gene>
    <name evidence="6" type="primary">CDK5RAP2_3</name>
    <name evidence="6" type="ORF">OS493_005864</name>
</gene>
<dbReference type="GO" id="GO:0007059">
    <property type="term" value="P:chromosome segregation"/>
    <property type="evidence" value="ECO:0007669"/>
    <property type="project" value="TreeGrafter"/>
</dbReference>
<dbReference type="Pfam" id="PF07989">
    <property type="entry name" value="Cnn_1N"/>
    <property type="match status" value="1"/>
</dbReference>
<dbReference type="OrthoDB" id="5988754at2759"/>
<evidence type="ECO:0000256" key="1">
    <source>
        <dbReference type="ARBA" id="ARBA00004496"/>
    </source>
</evidence>
<dbReference type="PANTHER" id="PTHR46930">
    <property type="entry name" value="CDK5 REGULATORY SUBUNIT-ASSOCIATED PROTEIN 2"/>
    <property type="match status" value="1"/>
</dbReference>
<reference evidence="6" key="1">
    <citation type="submission" date="2023-01" db="EMBL/GenBank/DDBJ databases">
        <title>Genome assembly of the deep-sea coral Lophelia pertusa.</title>
        <authorList>
            <person name="Herrera S."/>
            <person name="Cordes E."/>
        </authorList>
    </citation>
    <scope>NUCLEOTIDE SEQUENCE</scope>
    <source>
        <strain evidence="6">USNM1676648</strain>
        <tissue evidence="6">Polyp</tissue>
    </source>
</reference>
<accession>A0A9W9YFP0</accession>
<dbReference type="GO" id="GO:0000132">
    <property type="term" value="P:establishment of mitotic spindle orientation"/>
    <property type="evidence" value="ECO:0007669"/>
    <property type="project" value="TreeGrafter"/>
</dbReference>
<feature type="domain" description="Centrosomin N-terminal motif 1" evidence="5">
    <location>
        <begin position="69"/>
        <end position="141"/>
    </location>
</feature>
<organism evidence="6 7">
    <name type="scientific">Desmophyllum pertusum</name>
    <dbReference type="NCBI Taxonomy" id="174260"/>
    <lineage>
        <taxon>Eukaryota</taxon>
        <taxon>Metazoa</taxon>
        <taxon>Cnidaria</taxon>
        <taxon>Anthozoa</taxon>
        <taxon>Hexacorallia</taxon>
        <taxon>Scleractinia</taxon>
        <taxon>Caryophylliina</taxon>
        <taxon>Caryophylliidae</taxon>
        <taxon>Desmophyllum</taxon>
    </lineage>
</organism>
<evidence type="ECO:0000256" key="4">
    <source>
        <dbReference type="SAM" id="MobiDB-lite"/>
    </source>
</evidence>
<comment type="caution">
    <text evidence="6">The sequence shown here is derived from an EMBL/GenBank/DDBJ whole genome shotgun (WGS) entry which is preliminary data.</text>
</comment>
<evidence type="ECO:0000256" key="3">
    <source>
        <dbReference type="SAM" id="Coils"/>
    </source>
</evidence>
<evidence type="ECO:0000313" key="7">
    <source>
        <dbReference type="Proteomes" id="UP001163046"/>
    </source>
</evidence>
<proteinExistence type="predicted"/>
<dbReference type="InterPro" id="IPR012943">
    <property type="entry name" value="Cnn_1N"/>
</dbReference>
<evidence type="ECO:0000256" key="2">
    <source>
        <dbReference type="ARBA" id="ARBA00022490"/>
    </source>
</evidence>
<keyword evidence="3" id="KW-0175">Coiled coil</keyword>
<dbReference type="GO" id="GO:0001578">
    <property type="term" value="P:microtubule bundle formation"/>
    <property type="evidence" value="ECO:0007669"/>
    <property type="project" value="TreeGrafter"/>
</dbReference>